<dbReference type="PANTHER" id="PTHR16056">
    <property type="entry name" value="REGULATOR OF MICROTUBULE DYNAMICS PROTEIN"/>
    <property type="match status" value="1"/>
</dbReference>
<evidence type="ECO:0000313" key="2">
    <source>
        <dbReference type="Proteomes" id="UP001177023"/>
    </source>
</evidence>
<comment type="caution">
    <text evidence="1">The sequence shown here is derived from an EMBL/GenBank/DDBJ whole genome shotgun (WGS) entry which is preliminary data.</text>
</comment>
<dbReference type="SUPFAM" id="SSF48452">
    <property type="entry name" value="TPR-like"/>
    <property type="match status" value="1"/>
</dbReference>
<dbReference type="InterPro" id="IPR011990">
    <property type="entry name" value="TPR-like_helical_dom_sf"/>
</dbReference>
<dbReference type="GO" id="GO:0005876">
    <property type="term" value="C:spindle microtubule"/>
    <property type="evidence" value="ECO:0007669"/>
    <property type="project" value="TreeGrafter"/>
</dbReference>
<dbReference type="GO" id="GO:0008017">
    <property type="term" value="F:microtubule binding"/>
    <property type="evidence" value="ECO:0007669"/>
    <property type="project" value="TreeGrafter"/>
</dbReference>
<reference evidence="1" key="1">
    <citation type="submission" date="2023-06" db="EMBL/GenBank/DDBJ databases">
        <authorList>
            <person name="Delattre M."/>
        </authorList>
    </citation>
    <scope>NUCLEOTIDE SEQUENCE</scope>
    <source>
        <strain evidence="1">AF72</strain>
    </source>
</reference>
<keyword evidence="2" id="KW-1185">Reference proteome</keyword>
<proteinExistence type="predicted"/>
<sequence length="220" mass="24378">MAYEGKSYDELMEQLAGHENDAELLWRLAEACYKKASALDTKDTKGRSKYMLEGRDFGKRAVDACPEGNIQVLKWAAILVGSCTDFLGTKERIEQAYILKGLLDKALALDAKDSTLLHLRGRYAFGIANLSWLERKAASAFFATPPEATIDEALADFVACHAIRADFIENDIFAARCYVAKKDYENAVKFAQEAIALTATDESEKALQEEAQALVKKHGK</sequence>
<evidence type="ECO:0000313" key="1">
    <source>
        <dbReference type="EMBL" id="CAJ0573289.1"/>
    </source>
</evidence>
<organism evidence="1 2">
    <name type="scientific">Mesorhabditis spiculigera</name>
    <dbReference type="NCBI Taxonomy" id="96644"/>
    <lineage>
        <taxon>Eukaryota</taxon>
        <taxon>Metazoa</taxon>
        <taxon>Ecdysozoa</taxon>
        <taxon>Nematoda</taxon>
        <taxon>Chromadorea</taxon>
        <taxon>Rhabditida</taxon>
        <taxon>Rhabditina</taxon>
        <taxon>Rhabditomorpha</taxon>
        <taxon>Rhabditoidea</taxon>
        <taxon>Rhabditidae</taxon>
        <taxon>Mesorhabditinae</taxon>
        <taxon>Mesorhabditis</taxon>
    </lineage>
</organism>
<name>A0AA36CRT3_9BILA</name>
<dbReference type="Proteomes" id="UP001177023">
    <property type="component" value="Unassembled WGS sequence"/>
</dbReference>
<dbReference type="PANTHER" id="PTHR16056:SF20">
    <property type="entry name" value="C2H2-TYPE DOMAIN-CONTAINING PROTEIN-RELATED"/>
    <property type="match status" value="1"/>
</dbReference>
<dbReference type="Gene3D" id="1.25.40.10">
    <property type="entry name" value="Tetratricopeptide repeat domain"/>
    <property type="match status" value="1"/>
</dbReference>
<accession>A0AA36CRT3</accession>
<gene>
    <name evidence="1" type="ORF">MSPICULIGERA_LOCUS11651</name>
</gene>
<feature type="non-terminal residue" evidence="1">
    <location>
        <position position="1"/>
    </location>
</feature>
<dbReference type="InterPro" id="IPR049039">
    <property type="entry name" value="RMD1-3_a_helical_rpt"/>
</dbReference>
<dbReference type="GO" id="GO:0005739">
    <property type="term" value="C:mitochondrion"/>
    <property type="evidence" value="ECO:0007669"/>
    <property type="project" value="TreeGrafter"/>
</dbReference>
<dbReference type="EMBL" id="CATQJA010002617">
    <property type="protein sequence ID" value="CAJ0573289.1"/>
    <property type="molecule type" value="Genomic_DNA"/>
</dbReference>
<evidence type="ECO:0008006" key="3">
    <source>
        <dbReference type="Google" id="ProtNLM"/>
    </source>
</evidence>
<dbReference type="AlphaFoldDB" id="A0AA36CRT3"/>
<dbReference type="Pfam" id="PF21033">
    <property type="entry name" value="RMD1-3"/>
    <property type="match status" value="1"/>
</dbReference>
<protein>
    <recommendedName>
        <fullName evidence="3">Regulator of microtubule dynamics protein 1</fullName>
    </recommendedName>
</protein>
<dbReference type="GO" id="GO:0097431">
    <property type="term" value="C:mitotic spindle pole"/>
    <property type="evidence" value="ECO:0007669"/>
    <property type="project" value="TreeGrafter"/>
</dbReference>